<dbReference type="Proteomes" id="UP000190074">
    <property type="component" value="Unassembled WGS sequence"/>
</dbReference>
<gene>
    <name evidence="2" type="ORF">SAMEA2259716_01749</name>
</gene>
<evidence type="ECO:0000256" key="1">
    <source>
        <dbReference type="SAM" id="Phobius"/>
    </source>
</evidence>
<organism evidence="2 3">
    <name type="scientific">Mycobacteroides abscessus subsp. massiliense</name>
    <dbReference type="NCBI Taxonomy" id="1962118"/>
    <lineage>
        <taxon>Bacteria</taxon>
        <taxon>Bacillati</taxon>
        <taxon>Actinomycetota</taxon>
        <taxon>Actinomycetes</taxon>
        <taxon>Mycobacteriales</taxon>
        <taxon>Mycobacteriaceae</taxon>
        <taxon>Mycobacteroides</taxon>
        <taxon>Mycobacteroides abscessus</taxon>
    </lineage>
</organism>
<reference evidence="2 3" key="1">
    <citation type="submission" date="2016-11" db="EMBL/GenBank/DDBJ databases">
        <authorList>
            <consortium name="Pathogen Informatics"/>
        </authorList>
    </citation>
    <scope>NUCLEOTIDE SEQUENCE [LARGE SCALE GENOMIC DNA]</scope>
    <source>
        <strain evidence="2 3">911</strain>
    </source>
</reference>
<accession>A0A1U3T3Q4</accession>
<keyword evidence="1" id="KW-1133">Transmembrane helix</keyword>
<dbReference type="EMBL" id="FVGW01000002">
    <property type="protein sequence ID" value="SKL82151.1"/>
    <property type="molecule type" value="Genomic_DNA"/>
</dbReference>
<keyword evidence="1" id="KW-0472">Membrane</keyword>
<name>A0A1U3T3Q4_9MYCO</name>
<evidence type="ECO:0000313" key="3">
    <source>
        <dbReference type="Proteomes" id="UP000190074"/>
    </source>
</evidence>
<protein>
    <submittedName>
        <fullName evidence="2">Uncharacterized protein</fullName>
    </submittedName>
</protein>
<sequence length="39" mass="4410">MFREIVAPWLRETLVPVFWVLAFGAFLGAVVMTNALTSR</sequence>
<evidence type="ECO:0000313" key="2">
    <source>
        <dbReference type="EMBL" id="SKL82151.1"/>
    </source>
</evidence>
<feature type="transmembrane region" description="Helical" evidence="1">
    <location>
        <begin position="17"/>
        <end position="36"/>
    </location>
</feature>
<proteinExistence type="predicted"/>
<dbReference type="AlphaFoldDB" id="A0A1U3T3Q4"/>
<keyword evidence="1" id="KW-0812">Transmembrane</keyword>